<comment type="subcellular location">
    <subcellularLocation>
        <location evidence="7">Cell inner membrane</location>
    </subcellularLocation>
    <subcellularLocation>
        <location evidence="1">Membrane</location>
        <topology evidence="1">Multi-pass membrane protein</topology>
    </subcellularLocation>
</comment>
<dbReference type="PANTHER" id="PTHR43867">
    <property type="entry name" value="CELLULOSE SYNTHASE CATALYTIC SUBUNIT A [UDP-FORMING]"/>
    <property type="match status" value="1"/>
</dbReference>
<organism evidence="9 10">
    <name type="scientific">Palleronia salina</name>
    <dbReference type="NCBI Taxonomy" id="313368"/>
    <lineage>
        <taxon>Bacteria</taxon>
        <taxon>Pseudomonadati</taxon>
        <taxon>Pseudomonadota</taxon>
        <taxon>Alphaproteobacteria</taxon>
        <taxon>Rhodobacterales</taxon>
        <taxon>Roseobacteraceae</taxon>
        <taxon>Palleronia</taxon>
    </lineage>
</organism>
<keyword evidence="2 7" id="KW-0328">Glycosyltransferase</keyword>
<dbReference type="CDD" id="cd06421">
    <property type="entry name" value="CESA_CelA_like"/>
    <property type="match status" value="1"/>
</dbReference>
<evidence type="ECO:0000256" key="6">
    <source>
        <dbReference type="ARBA" id="ARBA00023136"/>
    </source>
</evidence>
<feature type="transmembrane region" description="Helical" evidence="7">
    <location>
        <begin position="94"/>
        <end position="118"/>
    </location>
</feature>
<reference evidence="9 10" key="1">
    <citation type="submission" date="2016-11" db="EMBL/GenBank/DDBJ databases">
        <authorList>
            <person name="Jaros S."/>
            <person name="Januszkiewicz K."/>
            <person name="Wedrychowicz H."/>
        </authorList>
    </citation>
    <scope>NUCLEOTIDE SEQUENCE [LARGE SCALE GENOMIC DNA]</scope>
    <source>
        <strain evidence="9 10">DSM 26892</strain>
    </source>
</reference>
<gene>
    <name evidence="9" type="ORF">SAMN04488012_11038</name>
</gene>
<keyword evidence="10" id="KW-1185">Reference proteome</keyword>
<comment type="catalytic activity">
    <reaction evidence="7">
        <text>[(1-&gt;4)-beta-D-glucosyl](n) + UDP-alpha-D-glucose = [(1-&gt;4)-beta-D-glucosyl](n+1) + UDP + H(+)</text>
        <dbReference type="Rhea" id="RHEA:19929"/>
        <dbReference type="Rhea" id="RHEA-COMP:10033"/>
        <dbReference type="Rhea" id="RHEA-COMP:10034"/>
        <dbReference type="ChEBI" id="CHEBI:15378"/>
        <dbReference type="ChEBI" id="CHEBI:18246"/>
        <dbReference type="ChEBI" id="CHEBI:58223"/>
        <dbReference type="ChEBI" id="CHEBI:58885"/>
        <dbReference type="EC" id="2.4.1.12"/>
    </reaction>
</comment>
<dbReference type="STRING" id="313368.SAMN04488012_11038"/>
<feature type="transmembrane region" description="Helical" evidence="7">
    <location>
        <begin position="39"/>
        <end position="56"/>
    </location>
</feature>
<feature type="transmembrane region" description="Helical" evidence="7">
    <location>
        <begin position="551"/>
        <end position="573"/>
    </location>
</feature>
<keyword evidence="7" id="KW-0135">Cellulose biosynthesis</keyword>
<accession>A0A1M6JMZ7</accession>
<dbReference type="PRINTS" id="PR01439">
    <property type="entry name" value="CELLSNTHASEA"/>
</dbReference>
<feature type="transmembrane region" description="Helical" evidence="7">
    <location>
        <begin position="12"/>
        <end position="33"/>
    </location>
</feature>
<feature type="transmembrane region" description="Helical" evidence="7">
    <location>
        <begin position="524"/>
        <end position="545"/>
    </location>
</feature>
<keyword evidence="7" id="KW-1003">Cell membrane</keyword>
<protein>
    <recommendedName>
        <fullName evidence="7">Cellulose synthase catalytic subunit [UDP-forming]</fullName>
        <ecNumber evidence="7">2.4.1.12</ecNumber>
    </recommendedName>
</protein>
<evidence type="ECO:0000256" key="3">
    <source>
        <dbReference type="ARBA" id="ARBA00022679"/>
    </source>
</evidence>
<evidence type="ECO:0000313" key="10">
    <source>
        <dbReference type="Proteomes" id="UP000184040"/>
    </source>
</evidence>
<comment type="pathway">
    <text evidence="7">Glycan metabolism; bacterial cellulose biosynthesis.</text>
</comment>
<dbReference type="Gene3D" id="2.40.10.220">
    <property type="entry name" value="predicted glycosyltransferase like domains"/>
    <property type="match status" value="1"/>
</dbReference>
<dbReference type="InterPro" id="IPR003919">
    <property type="entry name" value="Cell_synth_A"/>
</dbReference>
<feature type="transmembrane region" description="Helical" evidence="7">
    <location>
        <begin position="63"/>
        <end position="82"/>
    </location>
</feature>
<dbReference type="GO" id="GO:0016760">
    <property type="term" value="F:cellulose synthase (UDP-forming) activity"/>
    <property type="evidence" value="ECO:0007669"/>
    <property type="project" value="UniProtKB-EC"/>
</dbReference>
<evidence type="ECO:0000313" key="9">
    <source>
        <dbReference type="EMBL" id="SHJ48107.1"/>
    </source>
</evidence>
<name>A0A1M6JMZ7_9RHOB</name>
<dbReference type="InterPro" id="IPR029044">
    <property type="entry name" value="Nucleotide-diphossugar_trans"/>
</dbReference>
<feature type="domain" description="Glycosyltransferase 2-like" evidence="8">
    <location>
        <begin position="242"/>
        <end position="443"/>
    </location>
</feature>
<evidence type="ECO:0000256" key="7">
    <source>
        <dbReference type="RuleBase" id="RU365020"/>
    </source>
</evidence>
<dbReference type="Proteomes" id="UP000184040">
    <property type="component" value="Unassembled WGS sequence"/>
</dbReference>
<feature type="transmembrane region" description="Helical" evidence="7">
    <location>
        <begin position="416"/>
        <end position="436"/>
    </location>
</feature>
<dbReference type="Gene3D" id="3.90.550.10">
    <property type="entry name" value="Spore Coat Polysaccharide Biosynthesis Protein SpsA, Chain A"/>
    <property type="match status" value="1"/>
</dbReference>
<feature type="transmembrane region" description="Helical" evidence="7">
    <location>
        <begin position="448"/>
        <end position="467"/>
    </location>
</feature>
<dbReference type="NCBIfam" id="TIGR03030">
    <property type="entry name" value="CelA"/>
    <property type="match status" value="1"/>
</dbReference>
<dbReference type="EMBL" id="FQZA01000010">
    <property type="protein sequence ID" value="SHJ48107.1"/>
    <property type="molecule type" value="Genomic_DNA"/>
</dbReference>
<dbReference type="GO" id="GO:0006011">
    <property type="term" value="P:UDP-alpha-D-glucose metabolic process"/>
    <property type="evidence" value="ECO:0007669"/>
    <property type="project" value="InterPro"/>
</dbReference>
<evidence type="ECO:0000256" key="1">
    <source>
        <dbReference type="ARBA" id="ARBA00004141"/>
    </source>
</evidence>
<dbReference type="SUPFAM" id="SSF53448">
    <property type="entry name" value="Nucleotide-diphospho-sugar transferases"/>
    <property type="match status" value="1"/>
</dbReference>
<dbReference type="GO" id="GO:0035438">
    <property type="term" value="F:cyclic-di-GMP binding"/>
    <property type="evidence" value="ECO:0007669"/>
    <property type="project" value="InterPro"/>
</dbReference>
<comment type="cofactor">
    <cofactor evidence="7">
        <name>Mg(2+)</name>
        <dbReference type="ChEBI" id="CHEBI:18420"/>
    </cofactor>
</comment>
<dbReference type="Pfam" id="PF13632">
    <property type="entry name" value="Glyco_trans_2_3"/>
    <property type="match status" value="1"/>
</dbReference>
<dbReference type="GO" id="GO:0030244">
    <property type="term" value="P:cellulose biosynthetic process"/>
    <property type="evidence" value="ECO:0007669"/>
    <property type="project" value="UniProtKB-KW"/>
</dbReference>
<keyword evidence="6 7" id="KW-0472">Membrane</keyword>
<dbReference type="RefSeq" id="WP_073129288.1">
    <property type="nucleotide sequence ID" value="NZ_FQZA01000010.1"/>
</dbReference>
<dbReference type="InterPro" id="IPR001173">
    <property type="entry name" value="Glyco_trans_2-like"/>
</dbReference>
<evidence type="ECO:0000256" key="5">
    <source>
        <dbReference type="ARBA" id="ARBA00022989"/>
    </source>
</evidence>
<dbReference type="EC" id="2.4.1.12" evidence="7"/>
<comment type="function">
    <text evidence="7">Catalytic subunit of cellulose synthase. It polymerizes uridine 5'-diphosphate glucose to cellulose.</text>
</comment>
<evidence type="ECO:0000256" key="2">
    <source>
        <dbReference type="ARBA" id="ARBA00022676"/>
    </source>
</evidence>
<evidence type="ECO:0000256" key="4">
    <source>
        <dbReference type="ARBA" id="ARBA00022692"/>
    </source>
</evidence>
<sequence length="808" mass="88072">MAFFFKSSRQLPLAEAASVSLWVLVGAIGVILASIPISTWAQALLGVTGVLCVVLLRPMADRAAPRFALLAIAGALVLRYWIWRVTETLPGLDAPLSFTCAMLLLITETYAILVFFLTTFMTADPLTRPVPPTVRVDELPTVDVLVPSYNEPAAMLKVTLAACRNMHYPAEKLRVVLCDDGGTDQRINSEDPATARAAAERRAELQALCADLGVIYSTRARNEHAKAGNMTAALALLDGDLVAVFDADHVPSRDFLARTAGYFLKHDDLFLVQTPHFFLNPDPIMRNVGTVSHCPPENEMFYGHIHRGLDRWDGAFFCGSAALIRRDALDSVGGFSGETITEDAETALDIHASGWRSIYVNRAMIAGLQPESFVSFIQQRGRWATGMMQMLLLKNPLMRRGLSVTQRLCYVNSMSFWFFPLVRMVFLLAPLAYLFFGLEIFVATRAEVVAYMATYVATSFIVQNALFNRTRWPLMSELYETAQAPYLSRAVLRTFAKPRAARFNVTAKDETLDETAISPIAAPLFWLFGLLALGVVAAGVRYSLYPGDREVLQVVGGWAVFNLVLVGAALACVRETQQRRGAPRVKLDEPAIVALAGHPNRKMAATVIDGSLSGLSLEIADGPDIAPGQVAEGAPLRVLPALVEAPSLAHPISGHVRWSRRERGKIAMGIAYDENQPTIVAETVAQMIYGRSSRWAAMRDHYFHEKGLLGGILYILRLSLRGTVSAFAALAAEPGRRRRAAQRALHSTIALEPPAHIVAFAGYEDFAATGQTVPFAPETDDDLVAEPAAAFAGLRATGSGAQGMERGQ</sequence>
<keyword evidence="4 7" id="KW-0812">Transmembrane</keyword>
<keyword evidence="3 7" id="KW-0808">Transferase</keyword>
<keyword evidence="7" id="KW-0973">c-di-GMP</keyword>
<dbReference type="UniPathway" id="UPA00694"/>
<evidence type="ECO:0000259" key="8">
    <source>
        <dbReference type="Pfam" id="PF13632"/>
    </source>
</evidence>
<proteinExistence type="predicted"/>
<keyword evidence="5 7" id="KW-1133">Transmembrane helix</keyword>
<keyword evidence="7" id="KW-0997">Cell inner membrane</keyword>
<dbReference type="AlphaFoldDB" id="A0A1M6JMZ7"/>
<dbReference type="InterPro" id="IPR050321">
    <property type="entry name" value="Glycosyltr_2/OpgH_subfam"/>
</dbReference>
<dbReference type="GO" id="GO:0005886">
    <property type="term" value="C:plasma membrane"/>
    <property type="evidence" value="ECO:0007669"/>
    <property type="project" value="UniProtKB-SubCell"/>
</dbReference>
<dbReference type="PANTHER" id="PTHR43867:SF2">
    <property type="entry name" value="CELLULOSE SYNTHASE CATALYTIC SUBUNIT A [UDP-FORMING]"/>
    <property type="match status" value="1"/>
</dbReference>